<keyword evidence="2 3" id="KW-0697">Rotamase</keyword>
<evidence type="ECO:0000313" key="6">
    <source>
        <dbReference type="EMBL" id="GAA4183330.1"/>
    </source>
</evidence>
<dbReference type="EMBL" id="BAAAZK010000008">
    <property type="protein sequence ID" value="GAA4183330.1"/>
    <property type="molecule type" value="Genomic_DNA"/>
</dbReference>
<evidence type="ECO:0000259" key="5">
    <source>
        <dbReference type="PROSITE" id="PS50059"/>
    </source>
</evidence>
<dbReference type="RefSeq" id="WP_346088119.1">
    <property type="nucleotide sequence ID" value="NZ_BAAAZK010000008.1"/>
</dbReference>
<reference evidence="7" key="1">
    <citation type="journal article" date="2019" name="Int. J. Syst. Evol. Microbiol.">
        <title>The Global Catalogue of Microorganisms (GCM) 10K type strain sequencing project: providing services to taxonomists for standard genome sequencing and annotation.</title>
        <authorList>
            <consortium name="The Broad Institute Genomics Platform"/>
            <consortium name="The Broad Institute Genome Sequencing Center for Infectious Disease"/>
            <person name="Wu L."/>
            <person name="Ma J."/>
        </authorList>
    </citation>
    <scope>NUCLEOTIDE SEQUENCE [LARGE SCALE GENOMIC DNA]</scope>
    <source>
        <strain evidence="7">JCM 16722</strain>
    </source>
</reference>
<dbReference type="Gene3D" id="3.10.50.40">
    <property type="match status" value="1"/>
</dbReference>
<comment type="similarity">
    <text evidence="4">Belongs to the FKBP-type PPIase family.</text>
</comment>
<organism evidence="6 7">
    <name type="scientific">Sphingobacterium ginsenosidimutans</name>
    <dbReference type="NCBI Taxonomy" id="687845"/>
    <lineage>
        <taxon>Bacteria</taxon>
        <taxon>Pseudomonadati</taxon>
        <taxon>Bacteroidota</taxon>
        <taxon>Sphingobacteriia</taxon>
        <taxon>Sphingobacteriales</taxon>
        <taxon>Sphingobacteriaceae</taxon>
        <taxon>Sphingobacterium</taxon>
    </lineage>
</organism>
<keyword evidence="7" id="KW-1185">Reference proteome</keyword>
<dbReference type="SUPFAM" id="SSF54534">
    <property type="entry name" value="FKBP-like"/>
    <property type="match status" value="1"/>
</dbReference>
<evidence type="ECO:0000256" key="2">
    <source>
        <dbReference type="ARBA" id="ARBA00023110"/>
    </source>
</evidence>
<dbReference type="InterPro" id="IPR001179">
    <property type="entry name" value="PPIase_FKBP_dom"/>
</dbReference>
<gene>
    <name evidence="6" type="ORF">GCM10022218_41890</name>
</gene>
<keyword evidence="3 4" id="KW-0413">Isomerase</keyword>
<comment type="catalytic activity">
    <reaction evidence="1 3 4">
        <text>[protein]-peptidylproline (omega=180) = [protein]-peptidylproline (omega=0)</text>
        <dbReference type="Rhea" id="RHEA:16237"/>
        <dbReference type="Rhea" id="RHEA-COMP:10747"/>
        <dbReference type="Rhea" id="RHEA-COMP:10748"/>
        <dbReference type="ChEBI" id="CHEBI:83833"/>
        <dbReference type="ChEBI" id="CHEBI:83834"/>
        <dbReference type="EC" id="5.2.1.8"/>
    </reaction>
</comment>
<evidence type="ECO:0000256" key="4">
    <source>
        <dbReference type="RuleBase" id="RU003915"/>
    </source>
</evidence>
<dbReference type="InterPro" id="IPR046357">
    <property type="entry name" value="PPIase_dom_sf"/>
</dbReference>
<protein>
    <recommendedName>
        <fullName evidence="4">Peptidyl-prolyl cis-trans isomerase</fullName>
        <ecNumber evidence="4">5.2.1.8</ecNumber>
    </recommendedName>
</protein>
<name>A0ABP8AFZ9_9SPHI</name>
<feature type="domain" description="PPIase FKBP-type" evidence="5">
    <location>
        <begin position="116"/>
        <end position="226"/>
    </location>
</feature>
<evidence type="ECO:0000313" key="7">
    <source>
        <dbReference type="Proteomes" id="UP001500167"/>
    </source>
</evidence>
<dbReference type="EC" id="5.2.1.8" evidence="4"/>
<sequence length="226" mass="25446">MKTKNNIHLLETIFKIKMFFLKPSNNTMKKFLSPLFLGIAALALFTVSCSKSEDAPVYDAEGQFKTDSTLLKNYVDSKYPNAQYDSEKGIWYEILAEGEGNYQYKIVDTLNAKLFKVQPTVKYTGRLLNGSIFDQTETDKTASFEILTNTGYYYPFESTIIPAWTFAFAPKKIGDLKLGGLTEKGLQKGSKIHIMVPSKWGYANRAMGKIPANSPLDFVIEVVDIK</sequence>
<proteinExistence type="inferred from homology"/>
<evidence type="ECO:0000256" key="1">
    <source>
        <dbReference type="ARBA" id="ARBA00000971"/>
    </source>
</evidence>
<dbReference type="Proteomes" id="UP001500167">
    <property type="component" value="Unassembled WGS sequence"/>
</dbReference>
<dbReference type="Pfam" id="PF00254">
    <property type="entry name" value="FKBP_C"/>
    <property type="match status" value="1"/>
</dbReference>
<dbReference type="PROSITE" id="PS50059">
    <property type="entry name" value="FKBP_PPIASE"/>
    <property type="match status" value="1"/>
</dbReference>
<evidence type="ECO:0000256" key="3">
    <source>
        <dbReference type="PROSITE-ProRule" id="PRU00277"/>
    </source>
</evidence>
<comment type="caution">
    <text evidence="6">The sequence shown here is derived from an EMBL/GenBank/DDBJ whole genome shotgun (WGS) entry which is preliminary data.</text>
</comment>
<accession>A0ABP8AFZ9</accession>